<proteinExistence type="predicted"/>
<keyword evidence="3" id="KW-0479">Metal-binding</keyword>
<feature type="binding site" evidence="2">
    <location>
        <begin position="235"/>
        <end position="238"/>
    </location>
    <ligand>
        <name>dihydroxyacetone phosphate</name>
        <dbReference type="ChEBI" id="CHEBI:57642"/>
    </ligand>
</feature>
<dbReference type="SUPFAM" id="SSF51569">
    <property type="entry name" value="Aldolase"/>
    <property type="match status" value="1"/>
</dbReference>
<dbReference type="PIRSF" id="PIRSF001359">
    <property type="entry name" value="F_bP_aldolase_II"/>
    <property type="match status" value="1"/>
</dbReference>
<dbReference type="PANTHER" id="PTHR30304:SF0">
    <property type="entry name" value="D-TAGATOSE-1,6-BISPHOSPHATE ALDOLASE SUBUNIT GATY-RELATED"/>
    <property type="match status" value="1"/>
</dbReference>
<keyword evidence="3" id="KW-0862">Zinc</keyword>
<dbReference type="Gene3D" id="3.20.20.70">
    <property type="entry name" value="Aldolase class I"/>
    <property type="match status" value="1"/>
</dbReference>
<feature type="binding site" evidence="3">
    <location>
        <position position="105"/>
    </location>
    <ligand>
        <name>Zn(2+)</name>
        <dbReference type="ChEBI" id="CHEBI:29105"/>
        <label>2</label>
    </ligand>
</feature>
<feature type="active site" description="Proton donor" evidence="1">
    <location>
        <position position="83"/>
    </location>
</feature>
<dbReference type="CDD" id="cd00947">
    <property type="entry name" value="TBP_aldolase_IIB"/>
    <property type="match status" value="1"/>
</dbReference>
<feature type="binding site" evidence="2">
    <location>
        <position position="186"/>
    </location>
    <ligand>
        <name>dihydroxyacetone phosphate</name>
        <dbReference type="ChEBI" id="CHEBI:57642"/>
    </ligand>
</feature>
<dbReference type="PANTHER" id="PTHR30304">
    <property type="entry name" value="D-TAGATOSE-1,6-BISPHOSPHATE ALDOLASE"/>
    <property type="match status" value="1"/>
</dbReference>
<gene>
    <name evidence="4" type="ORF">KTH89_03810</name>
</gene>
<keyword evidence="5" id="KW-1185">Reference proteome</keyword>
<sequence length="292" mass="31096">MSLVTLKEVLRESVERRYAVGAFDTASYQNTAAILKAAEQTGTPMILMVTWGMIEEQEKPGEYVKLTLEMIRNAGVPVALHLDHGGSFEDCMKAIHAGFSGVMFDGSSLPMEENIRITKKVTEAAHACGVSVEAEIGHVGGAEGGALLKDGAVADSANFTTPEEAVRFVEATGVDALAVAIGTVHGIYRGTPKLDLKRLSDIRSQVDIPLVMHGGSGLTPEAFRGAVEHGINKINFFTGMSLAAAGAVKETVAKAGDRPIHMQEIQEAADQAVTKIVREHIEIFQTQPLIGC</sequence>
<protein>
    <submittedName>
        <fullName evidence="4">Class II fructose-bisphosphate aldolase</fullName>
    </submittedName>
</protein>
<dbReference type="EMBL" id="JAHQCW010000004">
    <property type="protein sequence ID" value="MBU9735650.1"/>
    <property type="molecule type" value="Genomic_DNA"/>
</dbReference>
<evidence type="ECO:0000313" key="4">
    <source>
        <dbReference type="EMBL" id="MBU9735650.1"/>
    </source>
</evidence>
<organism evidence="4 5">
    <name type="scientific">Diplocloster agilis</name>
    <dbReference type="NCBI Taxonomy" id="2850323"/>
    <lineage>
        <taxon>Bacteria</taxon>
        <taxon>Bacillati</taxon>
        <taxon>Bacillota</taxon>
        <taxon>Clostridia</taxon>
        <taxon>Lachnospirales</taxon>
        <taxon>Lachnospiraceae</taxon>
        <taxon>Diplocloster</taxon>
    </lineage>
</organism>
<comment type="caution">
    <text evidence="4">The sequence shown here is derived from an EMBL/GenBank/DDBJ whole genome shotgun (WGS) entry which is preliminary data.</text>
</comment>
<dbReference type="GO" id="GO:0005975">
    <property type="term" value="P:carbohydrate metabolic process"/>
    <property type="evidence" value="ECO:0007669"/>
    <property type="project" value="InterPro"/>
</dbReference>
<accession>A0A949JV13</accession>
<name>A0A949JV13_9FIRM</name>
<dbReference type="InterPro" id="IPR050246">
    <property type="entry name" value="Class_II_FBP_aldolase"/>
</dbReference>
<evidence type="ECO:0000313" key="5">
    <source>
        <dbReference type="Proteomes" id="UP000712157"/>
    </source>
</evidence>
<evidence type="ECO:0000256" key="2">
    <source>
        <dbReference type="PIRSR" id="PIRSR001359-2"/>
    </source>
</evidence>
<dbReference type="AlphaFoldDB" id="A0A949JV13"/>
<feature type="binding site" evidence="2">
    <location>
        <begin position="214"/>
        <end position="216"/>
    </location>
    <ligand>
        <name>dihydroxyacetone phosphate</name>
        <dbReference type="ChEBI" id="CHEBI:57642"/>
    </ligand>
</feature>
<feature type="binding site" evidence="3">
    <location>
        <position position="213"/>
    </location>
    <ligand>
        <name>Zn(2+)</name>
        <dbReference type="ChEBI" id="CHEBI:29105"/>
        <label>1</label>
        <note>catalytic</note>
    </ligand>
</feature>
<dbReference type="Pfam" id="PF01116">
    <property type="entry name" value="F_bP_aldolase"/>
    <property type="match status" value="1"/>
</dbReference>
<dbReference type="GO" id="GO:0008270">
    <property type="term" value="F:zinc ion binding"/>
    <property type="evidence" value="ECO:0007669"/>
    <property type="project" value="InterPro"/>
</dbReference>
<dbReference type="InterPro" id="IPR000771">
    <property type="entry name" value="FBA_II"/>
</dbReference>
<dbReference type="RefSeq" id="WP_158342284.1">
    <property type="nucleotide sequence ID" value="NZ_JAHQCW010000004.1"/>
</dbReference>
<reference evidence="4" key="1">
    <citation type="submission" date="2021-06" db="EMBL/GenBank/DDBJ databases">
        <title>Description of novel taxa of the family Lachnospiraceae.</title>
        <authorList>
            <person name="Chaplin A.V."/>
            <person name="Sokolova S.R."/>
            <person name="Pikina A.P."/>
            <person name="Korzhanova M."/>
            <person name="Belova V."/>
            <person name="Korostin D."/>
            <person name="Efimov B.A."/>
        </authorList>
    </citation>
    <scope>NUCLEOTIDE SEQUENCE</scope>
    <source>
        <strain evidence="4">ASD5720</strain>
    </source>
</reference>
<comment type="cofactor">
    <cofactor evidence="3">
        <name>Zn(2+)</name>
        <dbReference type="ChEBI" id="CHEBI:29105"/>
    </cofactor>
    <text evidence="3">Binds 2 Zn(2+) ions per subunit. One is catalytic and the other provides a structural contribution.</text>
</comment>
<dbReference type="NCBIfam" id="TIGR00167">
    <property type="entry name" value="cbbA"/>
    <property type="match status" value="1"/>
</dbReference>
<feature type="binding site" evidence="3">
    <location>
        <position position="135"/>
    </location>
    <ligand>
        <name>Zn(2+)</name>
        <dbReference type="ChEBI" id="CHEBI:29105"/>
        <label>2</label>
    </ligand>
</feature>
<feature type="binding site" evidence="3">
    <location>
        <position position="84"/>
    </location>
    <ligand>
        <name>Zn(2+)</name>
        <dbReference type="ChEBI" id="CHEBI:29105"/>
        <label>1</label>
        <note>catalytic</note>
    </ligand>
</feature>
<evidence type="ECO:0000256" key="3">
    <source>
        <dbReference type="PIRSR" id="PIRSR001359-3"/>
    </source>
</evidence>
<dbReference type="GO" id="GO:0016832">
    <property type="term" value="F:aldehyde-lyase activity"/>
    <property type="evidence" value="ECO:0007669"/>
    <property type="project" value="InterPro"/>
</dbReference>
<dbReference type="InterPro" id="IPR013785">
    <property type="entry name" value="Aldolase_TIM"/>
</dbReference>
<dbReference type="Proteomes" id="UP000712157">
    <property type="component" value="Unassembled WGS sequence"/>
</dbReference>
<feature type="binding site" evidence="3">
    <location>
        <position position="185"/>
    </location>
    <ligand>
        <name>Zn(2+)</name>
        <dbReference type="ChEBI" id="CHEBI:29105"/>
        <label>1</label>
        <note>catalytic</note>
    </ligand>
</feature>
<evidence type="ECO:0000256" key="1">
    <source>
        <dbReference type="PIRSR" id="PIRSR001359-1"/>
    </source>
</evidence>
<dbReference type="PROSITE" id="PS00806">
    <property type="entry name" value="ALDOLASE_CLASS_II_2"/>
    <property type="match status" value="1"/>
</dbReference>